<keyword evidence="2" id="KW-0378">Hydrolase</keyword>
<gene>
    <name evidence="2" type="ORF">CARN6_2666</name>
</gene>
<dbReference type="Pfam" id="PF10502">
    <property type="entry name" value="Peptidase_S26"/>
    <property type="match status" value="1"/>
</dbReference>
<protein>
    <submittedName>
        <fullName evidence="2">Putative Type IV secretory pathway, protease TraF</fullName>
    </submittedName>
</protein>
<dbReference type="Gene3D" id="2.10.109.10">
    <property type="entry name" value="Umud Fragment, subunit A"/>
    <property type="match status" value="1"/>
</dbReference>
<accession>E6QPE1</accession>
<proteinExistence type="predicted"/>
<dbReference type="GO" id="GO:0004252">
    <property type="term" value="F:serine-type endopeptidase activity"/>
    <property type="evidence" value="ECO:0007669"/>
    <property type="project" value="InterPro"/>
</dbReference>
<dbReference type="AlphaFoldDB" id="E6QPE1"/>
<dbReference type="EMBL" id="CABQ01000322">
    <property type="protein sequence ID" value="CBI09112.1"/>
    <property type="molecule type" value="Genomic_DNA"/>
</dbReference>
<dbReference type="InterPro" id="IPR019533">
    <property type="entry name" value="Peptidase_S26"/>
</dbReference>
<sequence length="179" mass="19336">MNLNIRRPHWNRLRWPLIAGAVVASAIGSAWATGWRVNLTPSEPVGVYRMTPVAAGTVIRRGDLISFCPRVKLEPFMVSGSCPNEGAPFLKEVVGVPGDVVDVTAAGVTIDGRMLPMSRPIAHPKDWPGLTLPVDSGVTRLGPGQYWAYGSGLPKASFDSRNWGVVERAEVLAVQRSPR</sequence>
<comment type="caution">
    <text evidence="2">The sequence shown here is derived from an EMBL/GenBank/DDBJ whole genome shotgun (WGS) entry which is preliminary data.</text>
</comment>
<organism evidence="2">
    <name type="scientific">mine drainage metagenome</name>
    <dbReference type="NCBI Taxonomy" id="410659"/>
    <lineage>
        <taxon>unclassified sequences</taxon>
        <taxon>metagenomes</taxon>
        <taxon>ecological metagenomes</taxon>
    </lineage>
</organism>
<name>E6QPE1_9ZZZZ</name>
<dbReference type="SUPFAM" id="SSF51306">
    <property type="entry name" value="LexA/Signal peptidase"/>
    <property type="match status" value="1"/>
</dbReference>
<keyword evidence="2" id="KW-0645">Protease</keyword>
<feature type="domain" description="Peptidase S26" evidence="1">
    <location>
        <begin position="22"/>
        <end position="174"/>
    </location>
</feature>
<evidence type="ECO:0000259" key="1">
    <source>
        <dbReference type="Pfam" id="PF10502"/>
    </source>
</evidence>
<reference evidence="2" key="1">
    <citation type="submission" date="2009-10" db="EMBL/GenBank/DDBJ databases">
        <title>Diversity of trophic interactions inside an arsenic-rich microbial ecosystem.</title>
        <authorList>
            <person name="Bertin P.N."/>
            <person name="Heinrich-Salmeron A."/>
            <person name="Pelletier E."/>
            <person name="Goulhen-Chollet F."/>
            <person name="Arsene-Ploetze F."/>
            <person name="Gallien S."/>
            <person name="Calteau A."/>
            <person name="Vallenet D."/>
            <person name="Casiot C."/>
            <person name="Chane-Woon-Ming B."/>
            <person name="Giloteaux L."/>
            <person name="Barakat M."/>
            <person name="Bonnefoy V."/>
            <person name="Bruneel O."/>
            <person name="Chandler M."/>
            <person name="Cleiss J."/>
            <person name="Duran R."/>
            <person name="Elbaz-Poulichet F."/>
            <person name="Fonknechten N."/>
            <person name="Lauga B."/>
            <person name="Mornico D."/>
            <person name="Ortet P."/>
            <person name="Schaeffer C."/>
            <person name="Siguier P."/>
            <person name="Alexander Thil Smith A."/>
            <person name="Van Dorsselaer A."/>
            <person name="Weissenbach J."/>
            <person name="Medigue C."/>
            <person name="Le Paslier D."/>
        </authorList>
    </citation>
    <scope>NUCLEOTIDE SEQUENCE</scope>
</reference>
<dbReference type="InterPro" id="IPR036286">
    <property type="entry name" value="LexA/Signal_pep-like_sf"/>
</dbReference>
<evidence type="ECO:0000313" key="2">
    <source>
        <dbReference type="EMBL" id="CBI09112.1"/>
    </source>
</evidence>
<dbReference type="GO" id="GO:0006465">
    <property type="term" value="P:signal peptide processing"/>
    <property type="evidence" value="ECO:0007669"/>
    <property type="project" value="InterPro"/>
</dbReference>